<proteinExistence type="predicted"/>
<dbReference type="PATRIC" id="fig|991905.3.peg.4399"/>
<dbReference type="EMBL" id="CP002568">
    <property type="protein sequence ID" value="ADZ72683.1"/>
    <property type="molecule type" value="Genomic_DNA"/>
</dbReference>
<dbReference type="SUPFAM" id="SSF53335">
    <property type="entry name" value="S-adenosyl-L-methionine-dependent methyltransferases"/>
    <property type="match status" value="1"/>
</dbReference>
<reference evidence="1 2" key="1">
    <citation type="journal article" date="2011" name="J. Bacteriol.">
        <title>Complete genome sequence of Polymorphum gilvum SL003B-26A1T, a crude oil-degrading bacterium from oil-polluted saline soil.</title>
        <authorList>
            <person name="Li S.G."/>
            <person name="Tang Y.Q."/>
            <person name="Nie Y."/>
            <person name="Cai M."/>
            <person name="Wu X.L."/>
        </authorList>
    </citation>
    <scope>NUCLEOTIDE SEQUENCE [LARGE SCALE GENOMIC DNA]</scope>
    <source>
        <strain evidence="2">LMG 25793 / CGMCC 1.9160 / SL003B-26A1</strain>
    </source>
</reference>
<keyword evidence="1" id="KW-0489">Methyltransferase</keyword>
<dbReference type="eggNOG" id="COG4122">
    <property type="taxonomic scope" value="Bacteria"/>
</dbReference>
<keyword evidence="2" id="KW-1185">Reference proteome</keyword>
<dbReference type="HOGENOM" id="CLU_061342_1_0_5"/>
<evidence type="ECO:0000313" key="2">
    <source>
        <dbReference type="Proteomes" id="UP000008130"/>
    </source>
</evidence>
<dbReference type="InterPro" id="IPR029063">
    <property type="entry name" value="SAM-dependent_MTases_sf"/>
</dbReference>
<dbReference type="PANTHER" id="PTHR40036">
    <property type="entry name" value="MACROCIN O-METHYLTRANSFERASE"/>
    <property type="match status" value="1"/>
</dbReference>
<dbReference type="KEGG" id="pgv:SL003B_4266"/>
<name>F2IVG5_POLGS</name>
<dbReference type="GO" id="GO:0008168">
    <property type="term" value="F:methyltransferase activity"/>
    <property type="evidence" value="ECO:0007669"/>
    <property type="project" value="UniProtKB-KW"/>
</dbReference>
<dbReference type="Gene3D" id="3.40.50.150">
    <property type="entry name" value="Vaccinia Virus protein VP39"/>
    <property type="match status" value="1"/>
</dbReference>
<dbReference type="STRING" id="991905.SL003B_4266"/>
<evidence type="ECO:0000313" key="1">
    <source>
        <dbReference type="EMBL" id="ADZ72683.1"/>
    </source>
</evidence>
<protein>
    <submittedName>
        <fullName evidence="1">Methyltransferase,-like protein</fullName>
    </submittedName>
</protein>
<sequence length="247" mass="27620">MGFLKLFRKDRQRRRRLDYYADGLGLRGKSLAAIEEPGFRKAFDTAVELNREGWGGKVPDIRWRAHTAVWAARHGLALEGDFVECGVYLGLLSLTIAHSLDFARVPKRFWLFDTWDGLAEGALTDQEKQRSDQAGWIYRGVYELAARNFAPFPNVTLVRGTLPQSLEGQPIGKIAYLSMDLNSAAPEEAVIRTLWDRITPGGVVLLDDYGWTGFDDQRRMWDGFAAGRGVPILSLPTGQGLILKPPA</sequence>
<dbReference type="PANTHER" id="PTHR40036:SF1">
    <property type="entry name" value="MACROCIN O-METHYLTRANSFERASE"/>
    <property type="match status" value="1"/>
</dbReference>
<gene>
    <name evidence="1" type="ordered locus">SL003B_4266</name>
</gene>
<organism evidence="1 2">
    <name type="scientific">Polymorphum gilvum (strain LMG 25793 / CGMCC 1.9160 / SL003B-26A1)</name>
    <dbReference type="NCBI Taxonomy" id="991905"/>
    <lineage>
        <taxon>Bacteria</taxon>
        <taxon>Pseudomonadati</taxon>
        <taxon>Pseudomonadota</taxon>
        <taxon>Alphaproteobacteria</taxon>
        <taxon>Rhodobacterales</taxon>
        <taxon>Paracoccaceae</taxon>
        <taxon>Polymorphum</taxon>
    </lineage>
</organism>
<dbReference type="InterPro" id="IPR008884">
    <property type="entry name" value="TylF_MeTrfase"/>
</dbReference>
<dbReference type="GO" id="GO:0032259">
    <property type="term" value="P:methylation"/>
    <property type="evidence" value="ECO:0007669"/>
    <property type="project" value="UniProtKB-KW"/>
</dbReference>
<dbReference type="AlphaFoldDB" id="F2IVG5"/>
<keyword evidence="1" id="KW-0808">Transferase</keyword>
<accession>F2IVG5</accession>
<dbReference type="Proteomes" id="UP000008130">
    <property type="component" value="Chromosome"/>
</dbReference>
<dbReference type="Pfam" id="PF05711">
    <property type="entry name" value="TylF"/>
    <property type="match status" value="1"/>
</dbReference>